<dbReference type="GO" id="GO:0015562">
    <property type="term" value="F:efflux transmembrane transporter activity"/>
    <property type="evidence" value="ECO:0007669"/>
    <property type="project" value="TreeGrafter"/>
</dbReference>
<name>A0A8D4VNG2_9GAMM</name>
<evidence type="ECO:0000313" key="8">
    <source>
        <dbReference type="Proteomes" id="UP000824988"/>
    </source>
</evidence>
<proteinExistence type="inferred from homology"/>
<evidence type="ECO:0000256" key="1">
    <source>
        <dbReference type="ARBA" id="ARBA00004196"/>
    </source>
</evidence>
<evidence type="ECO:0000259" key="6">
    <source>
        <dbReference type="Pfam" id="PF25967"/>
    </source>
</evidence>
<organism evidence="7 8">
    <name type="scientific">Methylogaea oryzae</name>
    <dbReference type="NCBI Taxonomy" id="1295382"/>
    <lineage>
        <taxon>Bacteria</taxon>
        <taxon>Pseudomonadati</taxon>
        <taxon>Pseudomonadota</taxon>
        <taxon>Gammaproteobacteria</taxon>
        <taxon>Methylococcales</taxon>
        <taxon>Methylococcaceae</taxon>
        <taxon>Methylogaea</taxon>
    </lineage>
</organism>
<reference evidence="7" key="1">
    <citation type="submission" date="2019-06" db="EMBL/GenBank/DDBJ databases">
        <title>Complete genome sequence of Methylogaea oryzae strain JCM16910.</title>
        <authorList>
            <person name="Asakawa S."/>
        </authorList>
    </citation>
    <scope>NUCLEOTIDE SEQUENCE</scope>
    <source>
        <strain evidence="7">E10</strain>
    </source>
</reference>
<evidence type="ECO:0000256" key="3">
    <source>
        <dbReference type="ARBA" id="ARBA00022448"/>
    </source>
</evidence>
<feature type="domain" description="Multidrug resistance protein MdtA-like C-terminal permuted SH3" evidence="6">
    <location>
        <begin position="316"/>
        <end position="372"/>
    </location>
</feature>
<evidence type="ECO:0000256" key="2">
    <source>
        <dbReference type="ARBA" id="ARBA00009477"/>
    </source>
</evidence>
<dbReference type="GO" id="GO:1990281">
    <property type="term" value="C:efflux pump complex"/>
    <property type="evidence" value="ECO:0007669"/>
    <property type="project" value="TreeGrafter"/>
</dbReference>
<feature type="coiled-coil region" evidence="4">
    <location>
        <begin position="116"/>
        <end position="182"/>
    </location>
</feature>
<dbReference type="InterPro" id="IPR006143">
    <property type="entry name" value="RND_pump_MFP"/>
</dbReference>
<dbReference type="Proteomes" id="UP000824988">
    <property type="component" value="Chromosome"/>
</dbReference>
<dbReference type="NCBIfam" id="TIGR01730">
    <property type="entry name" value="RND_mfp"/>
    <property type="match status" value="1"/>
</dbReference>
<dbReference type="EMBL" id="AP019782">
    <property type="protein sequence ID" value="BBL71135.1"/>
    <property type="molecule type" value="Genomic_DNA"/>
</dbReference>
<evidence type="ECO:0000256" key="4">
    <source>
        <dbReference type="SAM" id="Coils"/>
    </source>
</evidence>
<comment type="subcellular location">
    <subcellularLocation>
        <location evidence="1">Cell envelope</location>
    </subcellularLocation>
</comment>
<gene>
    <name evidence="7" type="ORF">MoryE10_17410</name>
</gene>
<keyword evidence="8" id="KW-1185">Reference proteome</keyword>
<dbReference type="InterPro" id="IPR058625">
    <property type="entry name" value="MdtA-like_BSH"/>
</dbReference>
<comment type="similarity">
    <text evidence="2">Belongs to the membrane fusion protein (MFP) (TC 8.A.1) family.</text>
</comment>
<dbReference type="AlphaFoldDB" id="A0A8D4VNG2"/>
<dbReference type="Pfam" id="PF25917">
    <property type="entry name" value="BSH_RND"/>
    <property type="match status" value="1"/>
</dbReference>
<evidence type="ECO:0000313" key="7">
    <source>
        <dbReference type="EMBL" id="BBL71135.1"/>
    </source>
</evidence>
<sequence length="389" mass="41423">MLKRDDNRARLKTLLPAAVLLTGAGLAVAMVSGRPAARPEPPSPPAPLAAVVRAVPHTLRLNVASQGVAAPRMEIDLVPEVAGKVLRLHPGLAAGGFFAEGEVLLAIDPRDYDYAIADARARLAEAQRQLALEEAQVEQARNEWRALGEGEPTPLALHLPQLAEARAKLLAAEADMAKAGLQRARCELKAPFSGRVRDKHIGLGQYVRAGDKLARIYATDLAEIRLPLAAEQLAFVDLPFGNGAGEGGAAVTLSADFAGAMRHWQGRIVRTEGALVQANGQLYAVAEVREPYAGQPPLLAGLFVQADIEGRRRDDVFVLPAAAVNASQQALIVDGEDRLRRRQLEVLRNEPGRVLVKGGLASGDRVVTGGIQVPVEGVKVRVEEVGEAR</sequence>
<feature type="domain" description="Multidrug resistance protein MdtA-like barrel-sandwich hybrid" evidence="5">
    <location>
        <begin position="75"/>
        <end position="216"/>
    </location>
</feature>
<protein>
    <submittedName>
        <fullName evidence="7">RND superfamily efflux pump MFP component</fullName>
    </submittedName>
</protein>
<dbReference type="InterPro" id="IPR058627">
    <property type="entry name" value="MdtA-like_C"/>
</dbReference>
<evidence type="ECO:0000259" key="5">
    <source>
        <dbReference type="Pfam" id="PF25917"/>
    </source>
</evidence>
<keyword evidence="4" id="KW-0175">Coiled coil</keyword>
<dbReference type="KEGG" id="moz:MoryE10_17410"/>
<dbReference type="PANTHER" id="PTHR30469">
    <property type="entry name" value="MULTIDRUG RESISTANCE PROTEIN MDTA"/>
    <property type="match status" value="1"/>
</dbReference>
<dbReference type="PANTHER" id="PTHR30469:SF12">
    <property type="entry name" value="MULTIDRUG RESISTANCE PROTEIN MDTA"/>
    <property type="match status" value="1"/>
</dbReference>
<accession>A0A8D4VNG2</accession>
<keyword evidence="3" id="KW-0813">Transport</keyword>
<dbReference type="Pfam" id="PF25967">
    <property type="entry name" value="RND-MFP_C"/>
    <property type="match status" value="1"/>
</dbReference>